<feature type="compositionally biased region" description="Basic and acidic residues" evidence="1">
    <location>
        <begin position="1"/>
        <end position="14"/>
    </location>
</feature>
<name>A0ABU6SSS1_9FABA</name>
<evidence type="ECO:0000313" key="4">
    <source>
        <dbReference type="Proteomes" id="UP001341840"/>
    </source>
</evidence>
<keyword evidence="4" id="KW-1185">Reference proteome</keyword>
<evidence type="ECO:0000256" key="1">
    <source>
        <dbReference type="SAM" id="MobiDB-lite"/>
    </source>
</evidence>
<proteinExistence type="predicted"/>
<accession>A0ABU6SSS1</accession>
<reference evidence="3 4" key="1">
    <citation type="journal article" date="2023" name="Plants (Basel)">
        <title>Bridging the Gap: Combining Genomics and Transcriptomics Approaches to Understand Stylosanthes scabra, an Orphan Legume from the Brazilian Caatinga.</title>
        <authorList>
            <person name="Ferreira-Neto J.R.C."/>
            <person name="da Silva M.D."/>
            <person name="Binneck E."/>
            <person name="de Melo N.F."/>
            <person name="da Silva R.H."/>
            <person name="de Melo A.L.T.M."/>
            <person name="Pandolfi V."/>
            <person name="Bustamante F.O."/>
            <person name="Brasileiro-Vidal A.C."/>
            <person name="Benko-Iseppon A.M."/>
        </authorList>
    </citation>
    <scope>NUCLEOTIDE SEQUENCE [LARGE SCALE GENOMIC DNA]</scope>
    <source>
        <tissue evidence="3">Leaves</tissue>
    </source>
</reference>
<feature type="domain" description="Putative plant transposon protein" evidence="2">
    <location>
        <begin position="61"/>
        <end position="176"/>
    </location>
</feature>
<gene>
    <name evidence="3" type="ORF">PIB30_084394</name>
</gene>
<comment type="caution">
    <text evidence="3">The sequence shown here is derived from an EMBL/GenBank/DDBJ whole genome shotgun (WGS) entry which is preliminary data.</text>
</comment>
<protein>
    <recommendedName>
        <fullName evidence="2">Putative plant transposon protein domain-containing protein</fullName>
    </recommendedName>
</protein>
<sequence length="180" mass="21015">MLSLDEEHKNRPPKDPNTFKNRYAKDSFDKLYYNKILHYQGQLAEDDQICQFVEGPIRKWNWQFLTRGPAETISPLLVREFYSNFYESDMKKVFLRGQEIPLKPGDIRQILGIPPAKGTDDYGKLISTPAERVPWNAIIDKICEPNSSWDLNAKLGRKGLKVNKLTNEATTWLYLIFDYI</sequence>
<evidence type="ECO:0000259" key="2">
    <source>
        <dbReference type="Pfam" id="PF20167"/>
    </source>
</evidence>
<evidence type="ECO:0000313" key="3">
    <source>
        <dbReference type="EMBL" id="MED6139494.1"/>
    </source>
</evidence>
<dbReference type="Pfam" id="PF20167">
    <property type="entry name" value="Transposase_32"/>
    <property type="match status" value="1"/>
</dbReference>
<dbReference type="EMBL" id="JASCZI010061783">
    <property type="protein sequence ID" value="MED6139494.1"/>
    <property type="molecule type" value="Genomic_DNA"/>
</dbReference>
<organism evidence="3 4">
    <name type="scientific">Stylosanthes scabra</name>
    <dbReference type="NCBI Taxonomy" id="79078"/>
    <lineage>
        <taxon>Eukaryota</taxon>
        <taxon>Viridiplantae</taxon>
        <taxon>Streptophyta</taxon>
        <taxon>Embryophyta</taxon>
        <taxon>Tracheophyta</taxon>
        <taxon>Spermatophyta</taxon>
        <taxon>Magnoliopsida</taxon>
        <taxon>eudicotyledons</taxon>
        <taxon>Gunneridae</taxon>
        <taxon>Pentapetalae</taxon>
        <taxon>rosids</taxon>
        <taxon>fabids</taxon>
        <taxon>Fabales</taxon>
        <taxon>Fabaceae</taxon>
        <taxon>Papilionoideae</taxon>
        <taxon>50 kb inversion clade</taxon>
        <taxon>dalbergioids sensu lato</taxon>
        <taxon>Dalbergieae</taxon>
        <taxon>Pterocarpus clade</taxon>
        <taxon>Stylosanthes</taxon>
    </lineage>
</organism>
<feature type="region of interest" description="Disordered" evidence="1">
    <location>
        <begin position="1"/>
        <end position="20"/>
    </location>
</feature>
<dbReference type="Proteomes" id="UP001341840">
    <property type="component" value="Unassembled WGS sequence"/>
</dbReference>
<dbReference type="InterPro" id="IPR046796">
    <property type="entry name" value="Transposase_32_dom"/>
</dbReference>